<sequence>MILHLFSPLTAPVVCLGIDNPCRSLTRFSQLLTRVPLKAYKYFG</sequence>
<dbReference type="PATRIC" id="fig|1641812.3.peg.353"/>
<proteinExistence type="predicted"/>
<name>A0A0F6U193_MICAE</name>
<dbReference type="Proteomes" id="UP000034103">
    <property type="component" value="Chromosome"/>
</dbReference>
<dbReference type="HOGENOM" id="CLU_3218587_0_0_3"/>
<dbReference type="AlphaFoldDB" id="A0A0F6U193"/>
<dbReference type="EMBL" id="CP011304">
    <property type="protein sequence ID" value="AKE62701.1"/>
    <property type="molecule type" value="Genomic_DNA"/>
</dbReference>
<evidence type="ECO:0000313" key="2">
    <source>
        <dbReference type="Proteomes" id="UP000034103"/>
    </source>
</evidence>
<evidence type="ECO:0000313" key="1">
    <source>
        <dbReference type="EMBL" id="AKE62701.1"/>
    </source>
</evidence>
<organism evidence="1 2">
    <name type="scientific">Microcystis aeruginosa NIES-2549</name>
    <dbReference type="NCBI Taxonomy" id="1641812"/>
    <lineage>
        <taxon>Bacteria</taxon>
        <taxon>Bacillati</taxon>
        <taxon>Cyanobacteriota</taxon>
        <taxon>Cyanophyceae</taxon>
        <taxon>Oscillatoriophycideae</taxon>
        <taxon>Chroococcales</taxon>
        <taxon>Microcystaceae</taxon>
        <taxon>Microcystis</taxon>
    </lineage>
</organism>
<accession>A0A0F6U193</accession>
<gene>
    <name evidence="1" type="ORF">MYAER_0339</name>
</gene>
<reference evidence="1 2" key="1">
    <citation type="journal article" date="2015" name="Genome Announc.">
        <title>Complete Genome Sequence of Microcystis aeruginosa NIES-2549, a Bloom-Forming Cyanobacterium from Lake Kasumigaura, Japan.</title>
        <authorList>
            <person name="Yamaguchi H."/>
            <person name="Suzuki S."/>
            <person name="Tanabe Y."/>
            <person name="Osana Y."/>
            <person name="Shimura Y."/>
            <person name="Ishida K."/>
            <person name="Kawachi M."/>
        </authorList>
    </citation>
    <scope>NUCLEOTIDE SEQUENCE [LARGE SCALE GENOMIC DNA]</scope>
    <source>
        <strain evidence="1 2">NIES-2549</strain>
    </source>
</reference>
<protein>
    <submittedName>
        <fullName evidence="1">Uncharacterized protein</fullName>
    </submittedName>
</protein>